<dbReference type="GO" id="GO:0003700">
    <property type="term" value="F:DNA-binding transcription factor activity"/>
    <property type="evidence" value="ECO:0007669"/>
    <property type="project" value="InterPro"/>
</dbReference>
<dbReference type="Proteomes" id="UP000319825">
    <property type="component" value="Unassembled WGS sequence"/>
</dbReference>
<keyword evidence="1" id="KW-0805">Transcription regulation</keyword>
<dbReference type="SUPFAM" id="SSF64288">
    <property type="entry name" value="Chorismate lyase-like"/>
    <property type="match status" value="1"/>
</dbReference>
<evidence type="ECO:0000313" key="5">
    <source>
        <dbReference type="EMBL" id="TWH67149.1"/>
    </source>
</evidence>
<dbReference type="InterPro" id="IPR000524">
    <property type="entry name" value="Tscrpt_reg_HTH_GntR"/>
</dbReference>
<dbReference type="InterPro" id="IPR036390">
    <property type="entry name" value="WH_DNA-bd_sf"/>
</dbReference>
<dbReference type="SUPFAM" id="SSF46785">
    <property type="entry name" value="Winged helix' DNA-binding domain"/>
    <property type="match status" value="1"/>
</dbReference>
<evidence type="ECO:0000256" key="2">
    <source>
        <dbReference type="ARBA" id="ARBA00023125"/>
    </source>
</evidence>
<dbReference type="EMBL" id="VLKE01000001">
    <property type="protein sequence ID" value="TWH67149.1"/>
    <property type="molecule type" value="Genomic_DNA"/>
</dbReference>
<organism evidence="5 6">
    <name type="scientific">Micromonospora olivasterospora</name>
    <dbReference type="NCBI Taxonomy" id="1880"/>
    <lineage>
        <taxon>Bacteria</taxon>
        <taxon>Bacillati</taxon>
        <taxon>Actinomycetota</taxon>
        <taxon>Actinomycetes</taxon>
        <taxon>Micromonosporales</taxon>
        <taxon>Micromonosporaceae</taxon>
        <taxon>Micromonospora</taxon>
    </lineage>
</organism>
<dbReference type="SMART" id="SM00345">
    <property type="entry name" value="HTH_GNTR"/>
    <property type="match status" value="1"/>
</dbReference>
<dbReference type="PANTHER" id="PTHR44846:SF1">
    <property type="entry name" value="MANNOSYL-D-GLYCERATE TRANSPORT_METABOLISM SYSTEM REPRESSOR MNGR-RELATED"/>
    <property type="match status" value="1"/>
</dbReference>
<dbReference type="AlphaFoldDB" id="A0A562I836"/>
<name>A0A562I836_MICOL</name>
<dbReference type="InterPro" id="IPR050679">
    <property type="entry name" value="Bact_HTH_transcr_reg"/>
</dbReference>
<reference evidence="5 6" key="1">
    <citation type="submission" date="2019-07" db="EMBL/GenBank/DDBJ databases">
        <title>R&amp;d 2014.</title>
        <authorList>
            <person name="Klenk H.-P."/>
        </authorList>
    </citation>
    <scope>NUCLEOTIDE SEQUENCE [LARGE SCALE GENOMIC DNA]</scope>
    <source>
        <strain evidence="5 6">DSM 43868</strain>
    </source>
</reference>
<dbReference type="Pfam" id="PF00392">
    <property type="entry name" value="GntR"/>
    <property type="match status" value="1"/>
</dbReference>
<dbReference type="Pfam" id="PF07702">
    <property type="entry name" value="UTRA"/>
    <property type="match status" value="1"/>
</dbReference>
<feature type="domain" description="HTH gntR-type" evidence="4">
    <location>
        <begin position="2"/>
        <end position="68"/>
    </location>
</feature>
<dbReference type="Gene3D" id="3.40.1410.10">
    <property type="entry name" value="Chorismate lyase-like"/>
    <property type="match status" value="1"/>
</dbReference>
<dbReference type="PANTHER" id="PTHR44846">
    <property type="entry name" value="MANNOSYL-D-GLYCERATE TRANSPORT/METABOLISM SYSTEM REPRESSOR MNGR-RELATED"/>
    <property type="match status" value="1"/>
</dbReference>
<evidence type="ECO:0000259" key="4">
    <source>
        <dbReference type="PROSITE" id="PS50949"/>
    </source>
</evidence>
<dbReference type="InterPro" id="IPR028978">
    <property type="entry name" value="Chorismate_lyase_/UTRA_dom_sf"/>
</dbReference>
<keyword evidence="6" id="KW-1185">Reference proteome</keyword>
<evidence type="ECO:0000256" key="1">
    <source>
        <dbReference type="ARBA" id="ARBA00023015"/>
    </source>
</evidence>
<dbReference type="Gene3D" id="1.10.10.10">
    <property type="entry name" value="Winged helix-like DNA-binding domain superfamily/Winged helix DNA-binding domain"/>
    <property type="match status" value="1"/>
</dbReference>
<dbReference type="PROSITE" id="PS50949">
    <property type="entry name" value="HTH_GNTR"/>
    <property type="match status" value="1"/>
</dbReference>
<keyword evidence="2" id="KW-0238">DNA-binding</keyword>
<dbReference type="RefSeq" id="WP_145774084.1">
    <property type="nucleotide sequence ID" value="NZ_BAAATQ010000352.1"/>
</dbReference>
<dbReference type="GO" id="GO:0003677">
    <property type="term" value="F:DNA binding"/>
    <property type="evidence" value="ECO:0007669"/>
    <property type="project" value="UniProtKB-KW"/>
</dbReference>
<dbReference type="GO" id="GO:0045892">
    <property type="term" value="P:negative regulation of DNA-templated transcription"/>
    <property type="evidence" value="ECO:0007669"/>
    <property type="project" value="TreeGrafter"/>
</dbReference>
<dbReference type="InterPro" id="IPR011663">
    <property type="entry name" value="UTRA"/>
</dbReference>
<evidence type="ECO:0000313" key="6">
    <source>
        <dbReference type="Proteomes" id="UP000319825"/>
    </source>
</evidence>
<dbReference type="OrthoDB" id="7363114at2"/>
<dbReference type="CDD" id="cd07377">
    <property type="entry name" value="WHTH_GntR"/>
    <property type="match status" value="1"/>
</dbReference>
<protein>
    <submittedName>
        <fullName evidence="5">GntR family transcriptional regulator</fullName>
    </submittedName>
</protein>
<comment type="caution">
    <text evidence="5">The sequence shown here is derived from an EMBL/GenBank/DDBJ whole genome shotgun (WGS) entry which is preliminary data.</text>
</comment>
<accession>A0A562I836</accession>
<proteinExistence type="predicted"/>
<dbReference type="SMART" id="SM00866">
    <property type="entry name" value="UTRA"/>
    <property type="match status" value="1"/>
</dbReference>
<keyword evidence="3" id="KW-0804">Transcription</keyword>
<evidence type="ECO:0000256" key="3">
    <source>
        <dbReference type="ARBA" id="ARBA00023163"/>
    </source>
</evidence>
<gene>
    <name evidence="5" type="ORF">JD77_02118</name>
</gene>
<dbReference type="InterPro" id="IPR036388">
    <property type="entry name" value="WH-like_DNA-bd_sf"/>
</dbReference>
<sequence>MPAKYEAVLQDLSQRIADMTPGERLPSEQQLAKDFDVSAMTVRRALQVLIDAKRVIGIRGRGTFVAQPTVSKFVLASFTESMRAAGMSARTEVLSAGLNRAGKEVAERLEIEEGEQVISLTRLRFGDGTPLCLEYSVLRADQFPGILGLNLEGSLYELLRKRFDVELSRAELRITAVMASAEEAKLLGIDPQAIPCIKARSSSKQTDGLIVEDTISIYRGDRYELIVGVS</sequence>